<keyword evidence="1" id="KW-0175">Coiled coil</keyword>
<comment type="caution">
    <text evidence="4">The sequence shown here is derived from an EMBL/GenBank/DDBJ whole genome shotgun (WGS) entry which is preliminary data.</text>
</comment>
<feature type="coiled-coil region" evidence="1">
    <location>
        <begin position="206"/>
        <end position="250"/>
    </location>
</feature>
<dbReference type="Gene3D" id="3.40.50.300">
    <property type="entry name" value="P-loop containing nucleotide triphosphate hydrolases"/>
    <property type="match status" value="2"/>
</dbReference>
<dbReference type="Proteomes" id="UP000253490">
    <property type="component" value="Unassembled WGS sequence"/>
</dbReference>
<name>A0A366IGU2_9FIRM</name>
<gene>
    <name evidence="4" type="ORF">DES36_10191</name>
</gene>
<protein>
    <submittedName>
        <fullName evidence="4">AAA domain-containing protein</fullName>
    </submittedName>
</protein>
<evidence type="ECO:0000313" key="5">
    <source>
        <dbReference type="Proteomes" id="UP000253490"/>
    </source>
</evidence>
<keyword evidence="2" id="KW-1133">Transmembrane helix</keyword>
<evidence type="ECO:0000256" key="1">
    <source>
        <dbReference type="SAM" id="Coils"/>
    </source>
</evidence>
<reference evidence="4 5" key="1">
    <citation type="submission" date="2018-06" db="EMBL/GenBank/DDBJ databases">
        <title>Genomic Encyclopedia of Type Strains, Phase IV (KMG-IV): sequencing the most valuable type-strain genomes for metagenomic binning, comparative biology and taxonomic classification.</title>
        <authorList>
            <person name="Goeker M."/>
        </authorList>
    </citation>
    <scope>NUCLEOTIDE SEQUENCE [LARGE SCALE GENOMIC DNA]</scope>
    <source>
        <strain evidence="4 5">DSM 22112</strain>
    </source>
</reference>
<dbReference type="InterPro" id="IPR038734">
    <property type="entry name" value="YhaN_AAA"/>
</dbReference>
<keyword evidence="5" id="KW-1185">Reference proteome</keyword>
<dbReference type="AlphaFoldDB" id="A0A366IGU2"/>
<feature type="transmembrane region" description="Helical" evidence="2">
    <location>
        <begin position="348"/>
        <end position="381"/>
    </location>
</feature>
<keyword evidence="2" id="KW-0472">Membrane</keyword>
<dbReference type="RefSeq" id="WP_113919253.1">
    <property type="nucleotide sequence ID" value="NZ_QNRX01000001.1"/>
</dbReference>
<dbReference type="OrthoDB" id="9764467at2"/>
<proteinExistence type="predicted"/>
<feature type="coiled-coil region" evidence="1">
    <location>
        <begin position="538"/>
        <end position="575"/>
    </location>
</feature>
<evidence type="ECO:0000256" key="2">
    <source>
        <dbReference type="SAM" id="Phobius"/>
    </source>
</evidence>
<feature type="domain" description="YhaN AAA" evidence="3">
    <location>
        <begin position="1"/>
        <end position="54"/>
    </location>
</feature>
<dbReference type="Pfam" id="PF13514">
    <property type="entry name" value="AAA_27"/>
    <property type="match status" value="1"/>
</dbReference>
<dbReference type="InterPro" id="IPR027417">
    <property type="entry name" value="P-loop_NTPase"/>
</dbReference>
<dbReference type="SUPFAM" id="SSF52540">
    <property type="entry name" value="P-loop containing nucleoside triphosphate hydrolases"/>
    <property type="match status" value="1"/>
</dbReference>
<organism evidence="4 5">
    <name type="scientific">Alkalibaculum bacchi</name>
    <dbReference type="NCBI Taxonomy" id="645887"/>
    <lineage>
        <taxon>Bacteria</taxon>
        <taxon>Bacillati</taxon>
        <taxon>Bacillota</taxon>
        <taxon>Clostridia</taxon>
        <taxon>Eubacteriales</taxon>
        <taxon>Eubacteriaceae</taxon>
        <taxon>Alkalibaculum</taxon>
    </lineage>
</organism>
<sequence length="708" mass="83327">MYIKELIITSFGKYQNKKISLKPGINIIYGENEAGKSTVHKFIEAMFFGFYKDYKSRRTYNPDYEKYLPMFSSSYEGILIYEEDCREVRIERNLLKGKDKVVLYDEGTGEDISKEFYYDSAIKLYAPFEESMMNRRIYNNTVSISQLGCRTSKELSEELKDYLANLGESKGDLSVQKALKSLNDSYNEIGTERRKDSPIYKVKYHIKSLQEDKDKIRSNMIKVEELTEEINKIEDRIQKAIIEREEYHKNILSGQSYEALCKVQEYESKLKENNEILKKISKISYEEVSEEEYDRIKGMRTEIEILEKHVEDMISKKGTHKTEIKDEQNQQRVDSLKEKQNQSKRFMILSSIASICGLLGSILHPLFYTLLIFIFFVIYFYKKTSDYGRQYEEQRKAVGEEFVFERQKTKEFNETIDDYKSKIERLDLEVRKLLQKNKVVSIEAYEAHLKSKRDVEALEKQLENSTILLETLIPLKELDKWQAKALEYSQYAQFKVELDLDALVLKKNAKDKEINDMNLKKSKLQGSVESILDELVDLSDVENDIHYHERELEKLQGKQDALQLAMDTIQKLSAEIHNEFAPELNRLLGKIVGEITEKYKVVKVSKDLEIKVEDPIYHQFIDLNKLSSGTMDQIYFAFRLGLNEFISSTTFPVLLDETFIQYDENRLSNVLKYIIKKSSNRQIIIFTSQRREMEIMSKYTEDFQIIKL</sequence>
<accession>A0A366IGU2</accession>
<evidence type="ECO:0000259" key="3">
    <source>
        <dbReference type="Pfam" id="PF13514"/>
    </source>
</evidence>
<keyword evidence="2" id="KW-0812">Transmembrane</keyword>
<evidence type="ECO:0000313" key="4">
    <source>
        <dbReference type="EMBL" id="RBP70040.1"/>
    </source>
</evidence>
<dbReference type="PANTHER" id="PTHR41259">
    <property type="entry name" value="DOUBLE-STRAND BREAK REPAIR RAD50 ATPASE, PUTATIVE-RELATED"/>
    <property type="match status" value="1"/>
</dbReference>
<dbReference type="EMBL" id="QNRX01000001">
    <property type="protein sequence ID" value="RBP70040.1"/>
    <property type="molecule type" value="Genomic_DNA"/>
</dbReference>
<dbReference type="PANTHER" id="PTHR41259:SF1">
    <property type="entry name" value="DOUBLE-STRAND BREAK REPAIR RAD50 ATPASE, PUTATIVE-RELATED"/>
    <property type="match status" value="1"/>
</dbReference>
<feature type="coiled-coil region" evidence="1">
    <location>
        <begin position="409"/>
        <end position="436"/>
    </location>
</feature>